<dbReference type="EMBL" id="FTNT01000004">
    <property type="protein sequence ID" value="SIR95889.1"/>
    <property type="molecule type" value="Genomic_DNA"/>
</dbReference>
<evidence type="ECO:0000259" key="2">
    <source>
        <dbReference type="Pfam" id="PF01965"/>
    </source>
</evidence>
<accession>A0A1N7F6G1</accession>
<evidence type="ECO:0000256" key="1">
    <source>
        <dbReference type="ARBA" id="ARBA00008542"/>
    </source>
</evidence>
<organism evidence="3 4">
    <name type="scientific">Williamsia sterculiae</name>
    <dbReference type="NCBI Taxonomy" id="1344003"/>
    <lineage>
        <taxon>Bacteria</taxon>
        <taxon>Bacillati</taxon>
        <taxon>Actinomycetota</taxon>
        <taxon>Actinomycetes</taxon>
        <taxon>Mycobacteriales</taxon>
        <taxon>Nocardiaceae</taxon>
        <taxon>Williamsia</taxon>
    </lineage>
</organism>
<dbReference type="AlphaFoldDB" id="A0A1N7F6G1"/>
<evidence type="ECO:0000313" key="4">
    <source>
        <dbReference type="Proteomes" id="UP000186218"/>
    </source>
</evidence>
<dbReference type="PANTHER" id="PTHR42733:SF12">
    <property type="entry name" value="PROTEINASE"/>
    <property type="match status" value="1"/>
</dbReference>
<keyword evidence="3" id="KW-0378">Hydrolase</keyword>
<gene>
    <name evidence="3" type="ORF">SAMN05445060_1860</name>
</gene>
<dbReference type="STRING" id="1344003.SAMN05445060_1860"/>
<sequence length="216" mass="23412">MIGARRYGHTGYLSVAAAQPRLAPEQKAVIVTTVPVPHALVVTHWAGVERDELLRPVADLTAREIRVSIASPRGRVVQTVVDDVERAERVDADLDLDSLDPNAYDIAIFPGGVVNADRLRLNRTAVGIITEFAAAGKPVAMICHSPWLLIETDLLPGKTVTSFPSLRSDLLNAGADWVDQPVVSSDTDAWRLITSRRPIDLRAFADEIAGTLLGRP</sequence>
<dbReference type="Gene3D" id="3.40.50.880">
    <property type="match status" value="1"/>
</dbReference>
<keyword evidence="3" id="KW-0645">Protease</keyword>
<dbReference type="Proteomes" id="UP000186218">
    <property type="component" value="Unassembled WGS sequence"/>
</dbReference>
<dbReference type="InterPro" id="IPR029062">
    <property type="entry name" value="Class_I_gatase-like"/>
</dbReference>
<protein>
    <submittedName>
        <fullName evidence="3">Protease I</fullName>
    </submittedName>
</protein>
<comment type="similarity">
    <text evidence="1">Belongs to the peptidase C56 family.</text>
</comment>
<dbReference type="PROSITE" id="PS51276">
    <property type="entry name" value="PEPTIDASE_C56_PFPI"/>
    <property type="match status" value="1"/>
</dbReference>
<dbReference type="PANTHER" id="PTHR42733">
    <property type="entry name" value="DJ-1 PROTEIN"/>
    <property type="match status" value="1"/>
</dbReference>
<dbReference type="SUPFAM" id="SSF52317">
    <property type="entry name" value="Class I glutamine amidotransferase-like"/>
    <property type="match status" value="1"/>
</dbReference>
<dbReference type="InterPro" id="IPR006286">
    <property type="entry name" value="C56_PfpI-like"/>
</dbReference>
<keyword evidence="4" id="KW-1185">Reference proteome</keyword>
<evidence type="ECO:0000313" key="3">
    <source>
        <dbReference type="EMBL" id="SIR95889.1"/>
    </source>
</evidence>
<dbReference type="InterPro" id="IPR002818">
    <property type="entry name" value="DJ-1/PfpI"/>
</dbReference>
<feature type="domain" description="DJ-1/PfpI" evidence="2">
    <location>
        <begin position="40"/>
        <end position="209"/>
    </location>
</feature>
<dbReference type="GO" id="GO:0006508">
    <property type="term" value="P:proteolysis"/>
    <property type="evidence" value="ECO:0007669"/>
    <property type="project" value="UniProtKB-KW"/>
</dbReference>
<name>A0A1N7F6G1_9NOCA</name>
<proteinExistence type="inferred from homology"/>
<dbReference type="GO" id="GO:0008233">
    <property type="term" value="F:peptidase activity"/>
    <property type="evidence" value="ECO:0007669"/>
    <property type="project" value="UniProtKB-KW"/>
</dbReference>
<reference evidence="3 4" key="1">
    <citation type="submission" date="2017-01" db="EMBL/GenBank/DDBJ databases">
        <authorList>
            <person name="Mah S.A."/>
            <person name="Swanson W.J."/>
            <person name="Moy G.W."/>
            <person name="Vacquier V.D."/>
        </authorList>
    </citation>
    <scope>NUCLEOTIDE SEQUENCE [LARGE SCALE GENOMIC DNA]</scope>
    <source>
        <strain evidence="3 4">CPCC 203464</strain>
    </source>
</reference>
<dbReference type="Pfam" id="PF01965">
    <property type="entry name" value="DJ-1_PfpI"/>
    <property type="match status" value="1"/>
</dbReference>